<dbReference type="OrthoDB" id="413460at2759"/>
<dbReference type="PANTHER" id="PTHR45629:SF7">
    <property type="entry name" value="DNA EXCISION REPAIR PROTEIN ERCC-6-RELATED"/>
    <property type="match status" value="1"/>
</dbReference>
<evidence type="ECO:0000313" key="3">
    <source>
        <dbReference type="Proteomes" id="UP001152795"/>
    </source>
</evidence>
<dbReference type="InterPro" id="IPR000330">
    <property type="entry name" value="SNF2_N"/>
</dbReference>
<dbReference type="PANTHER" id="PTHR45629">
    <property type="entry name" value="SNF2/RAD54 FAMILY MEMBER"/>
    <property type="match status" value="1"/>
</dbReference>
<gene>
    <name evidence="2" type="ORF">PACLA_8A088134</name>
</gene>
<keyword evidence="3" id="KW-1185">Reference proteome</keyword>
<protein>
    <recommendedName>
        <fullName evidence="1">SNF2 N-terminal domain-containing protein</fullName>
    </recommendedName>
</protein>
<dbReference type="Gene3D" id="3.40.50.300">
    <property type="entry name" value="P-loop containing nucleotide triphosphate hydrolases"/>
    <property type="match status" value="1"/>
</dbReference>
<accession>A0A7D9KGK4</accession>
<dbReference type="GO" id="GO:0000724">
    <property type="term" value="P:double-strand break repair via homologous recombination"/>
    <property type="evidence" value="ECO:0007669"/>
    <property type="project" value="TreeGrafter"/>
</dbReference>
<dbReference type="InterPro" id="IPR050496">
    <property type="entry name" value="SNF2_RAD54_helicase_repair"/>
</dbReference>
<evidence type="ECO:0000313" key="2">
    <source>
        <dbReference type="EMBL" id="CAB4044597.1"/>
    </source>
</evidence>
<dbReference type="Proteomes" id="UP001152795">
    <property type="component" value="Unassembled WGS sequence"/>
</dbReference>
<comment type="caution">
    <text evidence="2">The sequence shown here is derived from an EMBL/GenBank/DDBJ whole genome shotgun (WGS) entry which is preliminary data.</text>
</comment>
<organism evidence="2 3">
    <name type="scientific">Paramuricea clavata</name>
    <name type="common">Red gorgonian</name>
    <name type="synonym">Violescent sea-whip</name>
    <dbReference type="NCBI Taxonomy" id="317549"/>
    <lineage>
        <taxon>Eukaryota</taxon>
        <taxon>Metazoa</taxon>
        <taxon>Cnidaria</taxon>
        <taxon>Anthozoa</taxon>
        <taxon>Octocorallia</taxon>
        <taxon>Malacalcyonacea</taxon>
        <taxon>Plexauridae</taxon>
        <taxon>Paramuricea</taxon>
    </lineage>
</organism>
<dbReference type="GO" id="GO:0005634">
    <property type="term" value="C:nucleus"/>
    <property type="evidence" value="ECO:0007669"/>
    <property type="project" value="TreeGrafter"/>
</dbReference>
<reference evidence="2" key="1">
    <citation type="submission" date="2020-04" db="EMBL/GenBank/DDBJ databases">
        <authorList>
            <person name="Alioto T."/>
            <person name="Alioto T."/>
            <person name="Gomez Garrido J."/>
        </authorList>
    </citation>
    <scope>NUCLEOTIDE SEQUENCE</scope>
    <source>
        <strain evidence="2">A484AB</strain>
    </source>
</reference>
<dbReference type="Gene3D" id="1.20.120.850">
    <property type="entry name" value="SWI2/SNF2 ATPases, N-terminal domain"/>
    <property type="match status" value="1"/>
</dbReference>
<feature type="non-terminal residue" evidence="2">
    <location>
        <position position="150"/>
    </location>
</feature>
<feature type="domain" description="SNF2 N-terminal" evidence="1">
    <location>
        <begin position="1"/>
        <end position="77"/>
    </location>
</feature>
<dbReference type="AlphaFoldDB" id="A0A7D9KGK4"/>
<evidence type="ECO:0000259" key="1">
    <source>
        <dbReference type="Pfam" id="PF00176"/>
    </source>
</evidence>
<dbReference type="InterPro" id="IPR027417">
    <property type="entry name" value="P-loop_NTPase"/>
</dbReference>
<sequence>LNRLTSQFLLRRTSEINNKYLPGKVETVVFCRASSLQLVLYQHLTSSRWFKSCLSSSYASSLHLMCIAALKKLCNHPCLLYRKMSEEELENQTLTDTETLYDDLQMYYPRDYDANISEHSGKLKVLENLLGNIKTHTPGEHVVVVSNYTQ</sequence>
<feature type="non-terminal residue" evidence="2">
    <location>
        <position position="1"/>
    </location>
</feature>
<name>A0A7D9KGK4_PARCT</name>
<dbReference type="GO" id="GO:0007131">
    <property type="term" value="P:reciprocal meiotic recombination"/>
    <property type="evidence" value="ECO:0007669"/>
    <property type="project" value="TreeGrafter"/>
</dbReference>
<dbReference type="EMBL" id="CACRXK020035537">
    <property type="protein sequence ID" value="CAB4044597.1"/>
    <property type="molecule type" value="Genomic_DNA"/>
</dbReference>
<dbReference type="SUPFAM" id="SSF52540">
    <property type="entry name" value="P-loop containing nucleoside triphosphate hydrolases"/>
    <property type="match status" value="1"/>
</dbReference>
<dbReference type="Pfam" id="PF00176">
    <property type="entry name" value="SNF2-rel_dom"/>
    <property type="match status" value="1"/>
</dbReference>
<dbReference type="GO" id="GO:0005524">
    <property type="term" value="F:ATP binding"/>
    <property type="evidence" value="ECO:0007669"/>
    <property type="project" value="InterPro"/>
</dbReference>
<proteinExistence type="predicted"/>
<dbReference type="GO" id="GO:0015616">
    <property type="term" value="F:DNA translocase activity"/>
    <property type="evidence" value="ECO:0007669"/>
    <property type="project" value="TreeGrafter"/>
</dbReference>